<dbReference type="Gene3D" id="3.40.50.300">
    <property type="entry name" value="P-loop containing nucleotide triphosphate hydrolases"/>
    <property type="match status" value="3"/>
</dbReference>
<proteinExistence type="predicted"/>
<evidence type="ECO:0000256" key="3">
    <source>
        <dbReference type="ARBA" id="ARBA00022840"/>
    </source>
</evidence>
<sequence length="510" mass="58404">MLVLTLNQQGVPTSVDPLFNMKQISVYQGQKIGIIGGNGAGKSTFLKGIVNQELVGHYPLEKNQVKYFEQEVMDNTTKSGGERTLFRLQQVFKGRSELLLLDEPTNHLDSKNITWLKEQLSHRKRTVIMISHDRAFLNEVVDEIWEIANGELTCYKGNYDSYEQQKAEQRERQSKLYQQQQKEKRKVAKELKQLEDWSASAHKQSTKQEFPKEFYRSKAKAMDKQRKSITTRLENKLAEEGVEQVRDEQRIRLDFMTDSKKSGPVMMAENISKYFGEKELFKNLNFTIMAGDKVAITGENGSGKSTLIKGLLGQEDLVGKLWLSPSASIGYLSQEVLDLPSEQTIASYLETLEVVSDRRDDVRLLFAQLGFNRDQWQQDIATLSMGERLKVKLLEQMLRGKSVLILDEPTNHLDLPSRQALESVLKDFQGTLIVVSHDAYFRKAVTDKEISLGKEKVGPEIKKDAGVEKMRLELQRDQLLSQLSMISPTDKRYKELDEEFQSVLKEIKAL</sequence>
<dbReference type="EMBL" id="CP049886">
    <property type="protein sequence ID" value="QIL46802.1"/>
    <property type="molecule type" value="Genomic_DNA"/>
</dbReference>
<dbReference type="InterPro" id="IPR032781">
    <property type="entry name" value="ABC_tran_Xtn"/>
</dbReference>
<evidence type="ECO:0000256" key="4">
    <source>
        <dbReference type="SAM" id="Coils"/>
    </source>
</evidence>
<dbReference type="PROSITE" id="PS50893">
    <property type="entry name" value="ABC_TRANSPORTER_2"/>
    <property type="match status" value="1"/>
</dbReference>
<keyword evidence="2" id="KW-0547">Nucleotide-binding</keyword>
<gene>
    <name evidence="6" type="ORF">G7081_06835</name>
</gene>
<dbReference type="Proteomes" id="UP000500890">
    <property type="component" value="Chromosome"/>
</dbReference>
<accession>A0A6G8APD2</accession>
<keyword evidence="7" id="KW-1185">Reference proteome</keyword>
<organism evidence="6 7">
    <name type="scientific">Vagococcus coleopterorum</name>
    <dbReference type="NCBI Taxonomy" id="2714946"/>
    <lineage>
        <taxon>Bacteria</taxon>
        <taxon>Bacillati</taxon>
        <taxon>Bacillota</taxon>
        <taxon>Bacilli</taxon>
        <taxon>Lactobacillales</taxon>
        <taxon>Enterococcaceae</taxon>
        <taxon>Vagococcus</taxon>
    </lineage>
</organism>
<reference evidence="6 7" key="1">
    <citation type="submission" date="2020-03" db="EMBL/GenBank/DDBJ databases">
        <title>Vagococcus sp. nov., isolated from beetles.</title>
        <authorList>
            <person name="Hyun D.-W."/>
            <person name="Bae J.-W."/>
        </authorList>
    </citation>
    <scope>NUCLEOTIDE SEQUENCE [LARGE SCALE GENOMIC DNA]</scope>
    <source>
        <strain evidence="6 7">HDW17A</strain>
    </source>
</reference>
<protein>
    <submittedName>
        <fullName evidence="6">ABC-F family ATP-binding cassette domain-containing protein</fullName>
    </submittedName>
</protein>
<dbReference type="CDD" id="cd03221">
    <property type="entry name" value="ABCF_EF-3"/>
    <property type="match status" value="1"/>
</dbReference>
<dbReference type="NCBIfam" id="NF000355">
    <property type="entry name" value="ribo_prot_ABC_F"/>
    <property type="match status" value="1"/>
</dbReference>
<name>A0A6G8APD2_9ENTE</name>
<dbReference type="InterPro" id="IPR050611">
    <property type="entry name" value="ABCF"/>
</dbReference>
<evidence type="ECO:0000256" key="1">
    <source>
        <dbReference type="ARBA" id="ARBA00022737"/>
    </source>
</evidence>
<evidence type="ECO:0000313" key="6">
    <source>
        <dbReference type="EMBL" id="QIL46802.1"/>
    </source>
</evidence>
<dbReference type="PANTHER" id="PTHR19211">
    <property type="entry name" value="ATP-BINDING TRANSPORT PROTEIN-RELATED"/>
    <property type="match status" value="1"/>
</dbReference>
<evidence type="ECO:0000256" key="2">
    <source>
        <dbReference type="ARBA" id="ARBA00022741"/>
    </source>
</evidence>
<dbReference type="GO" id="GO:0005524">
    <property type="term" value="F:ATP binding"/>
    <property type="evidence" value="ECO:0007669"/>
    <property type="project" value="UniProtKB-KW"/>
</dbReference>
<keyword evidence="1" id="KW-0677">Repeat</keyword>
<keyword evidence="3 6" id="KW-0067">ATP-binding</keyword>
<dbReference type="Pfam" id="PF12848">
    <property type="entry name" value="ABC_tran_Xtn"/>
    <property type="match status" value="1"/>
</dbReference>
<dbReference type="AlphaFoldDB" id="A0A6G8APD2"/>
<dbReference type="InterPro" id="IPR027417">
    <property type="entry name" value="P-loop_NTPase"/>
</dbReference>
<dbReference type="RefSeq" id="WP_166008190.1">
    <property type="nucleotide sequence ID" value="NZ_CP049886.1"/>
</dbReference>
<dbReference type="GO" id="GO:0016887">
    <property type="term" value="F:ATP hydrolysis activity"/>
    <property type="evidence" value="ECO:0007669"/>
    <property type="project" value="InterPro"/>
</dbReference>
<dbReference type="SMART" id="SM00382">
    <property type="entry name" value="AAA"/>
    <property type="match status" value="2"/>
</dbReference>
<dbReference type="KEGG" id="vah:G7081_06835"/>
<dbReference type="InterPro" id="IPR003439">
    <property type="entry name" value="ABC_transporter-like_ATP-bd"/>
</dbReference>
<dbReference type="PANTHER" id="PTHR19211:SF100">
    <property type="entry name" value="RIBOSOME PROTECTION PROTEIN VMLR"/>
    <property type="match status" value="1"/>
</dbReference>
<evidence type="ECO:0000313" key="7">
    <source>
        <dbReference type="Proteomes" id="UP000500890"/>
    </source>
</evidence>
<evidence type="ECO:0000259" key="5">
    <source>
        <dbReference type="PROSITE" id="PS50893"/>
    </source>
</evidence>
<dbReference type="InterPro" id="IPR003593">
    <property type="entry name" value="AAA+_ATPase"/>
</dbReference>
<feature type="coiled-coil region" evidence="4">
    <location>
        <begin position="152"/>
        <end position="197"/>
    </location>
</feature>
<keyword evidence="4" id="KW-0175">Coiled coil</keyword>
<dbReference type="SUPFAM" id="SSF52540">
    <property type="entry name" value="P-loop containing nucleoside triphosphate hydrolases"/>
    <property type="match status" value="2"/>
</dbReference>
<feature type="domain" description="ABC transporter" evidence="5">
    <location>
        <begin position="266"/>
        <end position="479"/>
    </location>
</feature>
<dbReference type="Pfam" id="PF00005">
    <property type="entry name" value="ABC_tran"/>
    <property type="match status" value="2"/>
</dbReference>